<dbReference type="OrthoDB" id="10057496at2759"/>
<proteinExistence type="predicted"/>
<dbReference type="AlphaFoldDB" id="R8BPH5"/>
<dbReference type="HOGENOM" id="CLU_072359_1_0_1"/>
<reference evidence="2" key="1">
    <citation type="journal article" date="2013" name="Genome Announc.">
        <title>Draft genome sequence of the ascomycete Phaeoacremonium aleophilum strain UCR-PA7, a causal agent of the esca disease complex in grapevines.</title>
        <authorList>
            <person name="Blanco-Ulate B."/>
            <person name="Rolshausen P."/>
            <person name="Cantu D."/>
        </authorList>
    </citation>
    <scope>NUCLEOTIDE SEQUENCE [LARGE SCALE GENOMIC DNA]</scope>
    <source>
        <strain evidence="2">UCR-PA7</strain>
    </source>
</reference>
<sequence length="175" mass="19184">MFQQPATVGQQYWPPGQITTTSFAAGGRYPQPNPVIDPRVPAANLSNSTGGVGCEPGYNYFFPAEHTKIHVFRTGATPPWQLPPNFTIPFHALHVPTNTTIAELLKGFGANNPSSKKNVIFECHQGGNGRWYRGMVISGDQKDRLTTPIKDLGWDATRTGLRGGKPVVYLYVTKD</sequence>
<dbReference type="EMBL" id="KB933036">
    <property type="protein sequence ID" value="EOO01288.1"/>
    <property type="molecule type" value="Genomic_DNA"/>
</dbReference>
<gene>
    <name evidence="1" type="ORF">UCRPA7_3223</name>
</gene>
<protein>
    <submittedName>
        <fullName evidence="1">Uncharacterized protein</fullName>
    </submittedName>
</protein>
<name>R8BPH5_PHAM7</name>
<evidence type="ECO:0000313" key="2">
    <source>
        <dbReference type="Proteomes" id="UP000014074"/>
    </source>
</evidence>
<dbReference type="Proteomes" id="UP000014074">
    <property type="component" value="Unassembled WGS sequence"/>
</dbReference>
<organism evidence="1 2">
    <name type="scientific">Phaeoacremonium minimum (strain UCR-PA7)</name>
    <name type="common">Esca disease fungus</name>
    <name type="synonym">Togninia minima</name>
    <dbReference type="NCBI Taxonomy" id="1286976"/>
    <lineage>
        <taxon>Eukaryota</taxon>
        <taxon>Fungi</taxon>
        <taxon>Dikarya</taxon>
        <taxon>Ascomycota</taxon>
        <taxon>Pezizomycotina</taxon>
        <taxon>Sordariomycetes</taxon>
        <taxon>Sordariomycetidae</taxon>
        <taxon>Togniniales</taxon>
        <taxon>Togniniaceae</taxon>
        <taxon>Phaeoacremonium</taxon>
    </lineage>
</organism>
<dbReference type="KEGG" id="tmn:UCRPA7_3223"/>
<dbReference type="eggNOG" id="ENOG502SX1S">
    <property type="taxonomic scope" value="Eukaryota"/>
</dbReference>
<keyword evidence="2" id="KW-1185">Reference proteome</keyword>
<dbReference type="GeneID" id="19323550"/>
<accession>R8BPH5</accession>
<dbReference type="RefSeq" id="XP_007914013.1">
    <property type="nucleotide sequence ID" value="XM_007915822.1"/>
</dbReference>
<evidence type="ECO:0000313" key="1">
    <source>
        <dbReference type="EMBL" id="EOO01288.1"/>
    </source>
</evidence>